<evidence type="ECO:0000256" key="1">
    <source>
        <dbReference type="SAM" id="MobiDB-lite"/>
    </source>
</evidence>
<accession>A0A6G4U286</accession>
<organism evidence="2 3">
    <name type="scientific">Streptomyces coryli</name>
    <dbReference type="NCBI Taxonomy" id="1128680"/>
    <lineage>
        <taxon>Bacteria</taxon>
        <taxon>Bacillati</taxon>
        <taxon>Actinomycetota</taxon>
        <taxon>Actinomycetes</taxon>
        <taxon>Kitasatosporales</taxon>
        <taxon>Streptomycetaceae</taxon>
        <taxon>Streptomyces</taxon>
    </lineage>
</organism>
<feature type="region of interest" description="Disordered" evidence="1">
    <location>
        <begin position="1"/>
        <end position="30"/>
    </location>
</feature>
<protein>
    <submittedName>
        <fullName evidence="2">Uncharacterized protein</fullName>
    </submittedName>
</protein>
<dbReference type="AlphaFoldDB" id="A0A6G4U286"/>
<dbReference type="RefSeq" id="WP_165239641.1">
    <property type="nucleotide sequence ID" value="NZ_JAAKZV010000092.1"/>
</dbReference>
<gene>
    <name evidence="2" type="ORF">G5C51_20840</name>
</gene>
<reference evidence="2 3" key="1">
    <citation type="submission" date="2020-02" db="EMBL/GenBank/DDBJ databases">
        <title>Whole-genome analyses of novel actinobacteria.</title>
        <authorList>
            <person name="Sahin N."/>
        </authorList>
    </citation>
    <scope>NUCLEOTIDE SEQUENCE [LARGE SCALE GENOMIC DNA]</scope>
    <source>
        <strain evidence="2 3">A7024</strain>
    </source>
</reference>
<evidence type="ECO:0000313" key="2">
    <source>
        <dbReference type="EMBL" id="NGN66335.1"/>
    </source>
</evidence>
<keyword evidence="3" id="KW-1185">Reference proteome</keyword>
<proteinExistence type="predicted"/>
<dbReference type="EMBL" id="JAAKZV010000092">
    <property type="protein sequence ID" value="NGN66335.1"/>
    <property type="molecule type" value="Genomic_DNA"/>
</dbReference>
<comment type="caution">
    <text evidence="2">The sequence shown here is derived from an EMBL/GenBank/DDBJ whole genome shotgun (WGS) entry which is preliminary data.</text>
</comment>
<dbReference type="Proteomes" id="UP000481583">
    <property type="component" value="Unassembled WGS sequence"/>
</dbReference>
<evidence type="ECO:0000313" key="3">
    <source>
        <dbReference type="Proteomes" id="UP000481583"/>
    </source>
</evidence>
<name>A0A6G4U286_9ACTN</name>
<sequence length="76" mass="8471">MDGRALPVQPGLTGQPPKTYKIPVPDPDGGPPTVLVYRRRPRAHGKVLGLPSGWVYVYDPDADPDDGPKWPWSRRR</sequence>